<name>A0ABY1KX76_9FLAO</name>
<sequence>MEIPQIFIPDFIPLGAAMAMRVLLFRINKNYFAQASFMY</sequence>
<reference evidence="2 3" key="1">
    <citation type="submission" date="2017-01" db="EMBL/GenBank/DDBJ databases">
        <authorList>
            <person name="Varghese N."/>
            <person name="Submissions S."/>
        </authorList>
    </citation>
    <scope>NUCLEOTIDE SEQUENCE [LARGE SCALE GENOMIC DNA]</scope>
    <source>
        <strain evidence="2 3">DSM 2061</strain>
    </source>
</reference>
<evidence type="ECO:0000256" key="1">
    <source>
        <dbReference type="SAM" id="Phobius"/>
    </source>
</evidence>
<feature type="transmembrane region" description="Helical" evidence="1">
    <location>
        <begin position="6"/>
        <end position="24"/>
    </location>
</feature>
<evidence type="ECO:0008006" key="4">
    <source>
        <dbReference type="Google" id="ProtNLM"/>
    </source>
</evidence>
<dbReference type="EMBL" id="FTOB01000004">
    <property type="protein sequence ID" value="SIS88597.1"/>
    <property type="molecule type" value="Genomic_DNA"/>
</dbReference>
<protein>
    <recommendedName>
        <fullName evidence="4">Photosystem I reaction center subunit VIII</fullName>
    </recommendedName>
</protein>
<keyword evidence="1" id="KW-1133">Transmembrane helix</keyword>
<organism evidence="2 3">
    <name type="scientific">Zobellia uliginosa</name>
    <dbReference type="NCBI Taxonomy" id="143224"/>
    <lineage>
        <taxon>Bacteria</taxon>
        <taxon>Pseudomonadati</taxon>
        <taxon>Bacteroidota</taxon>
        <taxon>Flavobacteriia</taxon>
        <taxon>Flavobacteriales</taxon>
        <taxon>Flavobacteriaceae</taxon>
        <taxon>Zobellia</taxon>
    </lineage>
</organism>
<comment type="caution">
    <text evidence="2">The sequence shown here is derived from an EMBL/GenBank/DDBJ whole genome shotgun (WGS) entry which is preliminary data.</text>
</comment>
<accession>A0ABY1KX76</accession>
<evidence type="ECO:0000313" key="3">
    <source>
        <dbReference type="Proteomes" id="UP000185728"/>
    </source>
</evidence>
<evidence type="ECO:0000313" key="2">
    <source>
        <dbReference type="EMBL" id="SIS88597.1"/>
    </source>
</evidence>
<gene>
    <name evidence="2" type="ORF">SAMN05421766_104630</name>
</gene>
<keyword evidence="1" id="KW-0472">Membrane</keyword>
<keyword evidence="3" id="KW-1185">Reference proteome</keyword>
<keyword evidence="1" id="KW-0812">Transmembrane</keyword>
<dbReference type="Proteomes" id="UP000185728">
    <property type="component" value="Unassembled WGS sequence"/>
</dbReference>
<proteinExistence type="predicted"/>